<evidence type="ECO:0008006" key="11">
    <source>
        <dbReference type="Google" id="ProtNLM"/>
    </source>
</evidence>
<dbReference type="InterPro" id="IPR011049">
    <property type="entry name" value="Serralysin-like_metalloprot_C"/>
</dbReference>
<dbReference type="InterPro" id="IPR001343">
    <property type="entry name" value="Hemolysn_Ca-bd"/>
</dbReference>
<dbReference type="PANTHER" id="PTHR38340:SF1">
    <property type="entry name" value="S-LAYER PROTEIN"/>
    <property type="match status" value="1"/>
</dbReference>
<dbReference type="PRINTS" id="PR00313">
    <property type="entry name" value="CABNDNGRPT"/>
</dbReference>
<evidence type="ECO:0000256" key="7">
    <source>
        <dbReference type="ARBA" id="ARBA00023136"/>
    </source>
</evidence>
<dbReference type="PROSITE" id="PS00330">
    <property type="entry name" value="HEMOLYSIN_CALCIUM"/>
    <property type="match status" value="13"/>
</dbReference>
<evidence type="ECO:0000256" key="1">
    <source>
        <dbReference type="ARBA" id="ARBA00004370"/>
    </source>
</evidence>
<reference evidence="9 10" key="1">
    <citation type="submission" date="2021-12" db="EMBL/GenBank/DDBJ databases">
        <title>Siccirubricoccus leaddurans sp. nov., a high concentration Zn2+ tolerance bacterium.</title>
        <authorList>
            <person name="Cao Y."/>
        </authorList>
    </citation>
    <scope>NUCLEOTIDE SEQUENCE [LARGE SCALE GENOMIC DNA]</scope>
    <source>
        <strain evidence="9 10">KC 17139</strain>
    </source>
</reference>
<name>A0ABT1D9N9_9PROT</name>
<dbReference type="RefSeq" id="WP_252955207.1">
    <property type="nucleotide sequence ID" value="NZ_JAFIRR010000138.1"/>
</dbReference>
<dbReference type="EMBL" id="JAFIRR010000138">
    <property type="protein sequence ID" value="MCO6418579.1"/>
    <property type="molecule type" value="Genomic_DNA"/>
</dbReference>
<dbReference type="PRINTS" id="PR01488">
    <property type="entry name" value="RTXTOXINA"/>
</dbReference>
<dbReference type="PANTHER" id="PTHR38340">
    <property type="entry name" value="S-LAYER PROTEIN"/>
    <property type="match status" value="1"/>
</dbReference>
<organism evidence="9 10">
    <name type="scientific">Siccirubricoccus soli</name>
    <dbReference type="NCBI Taxonomy" id="2899147"/>
    <lineage>
        <taxon>Bacteria</taxon>
        <taxon>Pseudomonadati</taxon>
        <taxon>Pseudomonadota</taxon>
        <taxon>Alphaproteobacteria</taxon>
        <taxon>Acetobacterales</taxon>
        <taxon>Roseomonadaceae</taxon>
        <taxon>Siccirubricoccus</taxon>
    </lineage>
</organism>
<evidence type="ECO:0000256" key="4">
    <source>
        <dbReference type="ARBA" id="ARBA00022656"/>
    </source>
</evidence>
<evidence type="ECO:0000256" key="8">
    <source>
        <dbReference type="SAM" id="MobiDB-lite"/>
    </source>
</evidence>
<dbReference type="Pfam" id="PF00353">
    <property type="entry name" value="HemolysinCabind"/>
    <property type="match status" value="16"/>
</dbReference>
<keyword evidence="7" id="KW-0472">Membrane</keyword>
<keyword evidence="3" id="KW-0964">Secreted</keyword>
<evidence type="ECO:0000256" key="3">
    <source>
        <dbReference type="ARBA" id="ARBA00022525"/>
    </source>
</evidence>
<dbReference type="PROSITE" id="PS00018">
    <property type="entry name" value="EF_HAND_1"/>
    <property type="match status" value="1"/>
</dbReference>
<keyword evidence="10" id="KW-1185">Reference proteome</keyword>
<dbReference type="InterPro" id="IPR018511">
    <property type="entry name" value="Hemolysin-typ_Ca-bd_CS"/>
</dbReference>
<sequence length="1612" mass="158163">MATVTGTPGNDLLQGTDGAGSLLGLAGDDTLLAGAGLDALDGGVGLDRAVVDRSAATTGTELYLLAPHLVSDLAGTSATGIEELHFTAGSGDDRLVGGAYADSLAGGGGQDALQGGAGNDTLLGGAGDDTLLGGAGQDVLTGGSGADRFVLQGTGVVESSLGSIDRITDFNAAEGDLLILRGQTVGGDILAIASGSFAATGLPLRPIGFGGSLPTRATLAAGIALADRSGGQAYTLYWQPDATGGWLLADLNFDGVLGAGDFTARVDTGGAAITAASFAAGTFSSTGTIGADSLVGGGGGDRILGFAGNDTLAGLGGDDSLAGGAGDDSLDGGEGHDRLAGEEGGDWLVGGGGGDRILGCAGNDTRAGLGGDGSLDGGEGHARLAGEAGGDWLVGGAGQDTLDGGAGQDTLYGGAEADLLIGGAGNDYLDAGAGDDSIEGGPGADTIIGGAGADILLLQAMGEAAWSSLSAMDSIIGFSRADGDRIRISDAFWGRSDGSGATAGTYTGADGIARPLVFSGALLTPQGSLSLGQSLPRQWLGGLDAYQLFWIPALVAGQAAGGWLVLDLDRDGVLGAGDFVARFGGSDADVTIGAADFYAGTLLELGGGYALAGTAGDDTLTGGSLGEVITGSGGSDLISGGAGAGNALTYAGLAGPLSVIFTGAYAGTVAKPGGATDRFSFVHALTATSGNDTIDASAAATSFYALTLEGRGGHDRIIGNGTTGIQLSYANSPAAVAVNLALGTATDGWGGTDTLVNIRRVLLGSAFHDTLFGSAFDDVILSGTNGNKTVDGGGGINEYRYAGSGNVTIMLARTSFGSIVESAYALKPGGTDRLANIQVAVGGAGNDSITGSAADERLAGAAGNDTLDGGGGHDTAFYDVLAPGSALPTQGIWLNLTLGIATDQWGGTDTLRNIESAWGSQLSDDMTGLALAGTLTFLRGLAGNDLLRAPYAGSLVTADYAGDPAGIQANLGAGQVRDGWGGVDTLVLIANLRGSDFADSILGSSAANTLIGGAGDDTIDGGAGADRMEGGRGNDLFFVDNAGDVVMELAGEGSDTIIAALAFDLPANAEALLLTESAGATGFIIGNSLGNSFTGNGAANVFDGADGNDTILGLGGSDTLYGGPGDDWLEGGDGDDYLGSYTGADTLLGGAGDDVVLSDADGSFTGSLLLRLDPVTAWTLSFTNAAIFRDSVDGGDGFDRWVDTAANDLLDLRATPGAIVNVERFEGRAGHDAILLALSGSSAILWGGEGNDTLSGTDAPDTLLGEAGEDLLAGQGGRDSLAGGAGQDTVFGGDGNDTLEGGSGADWLIGGAGDDLFYIDDPADRVTERAGEGIDTVMAGVGYALSPEIEVLILASGAGDLFGIGNAGDNRITGNEGNNLILAEEGQDSVFGGAGSDTLLGGDGDDSLAAGAGSDYLFGGAGQDTLDGASGLGETDQLHGGTGNDLFLVDAPEDLVFERPGEGDDTIIADTGGTGYYLPANIEGLVLRGSLVFGVGNALNNTLIGSTAANRLLGGAGDDTLNGMGGNDVLFGEAGADLFIVQAGQGSDVIGDFTPGVDRLQLLGYGVHSLAALLALGTPQGGDLLLSLADGETLTLQGVLPGQLGAGDLLFG</sequence>
<comment type="caution">
    <text evidence="9">The sequence shown here is derived from an EMBL/GenBank/DDBJ whole genome shotgun (WGS) entry which is preliminary data.</text>
</comment>
<dbReference type="SUPFAM" id="SSF51120">
    <property type="entry name" value="beta-Roll"/>
    <property type="match status" value="10"/>
</dbReference>
<comment type="subcellular location">
    <subcellularLocation>
        <location evidence="1">Membrane</location>
    </subcellularLocation>
    <subcellularLocation>
        <location evidence="2">Secreted</location>
    </subcellularLocation>
</comment>
<dbReference type="Proteomes" id="UP001523392">
    <property type="component" value="Unassembled WGS sequence"/>
</dbReference>
<protein>
    <recommendedName>
        <fullName evidence="11">Calcium-binding protein</fullName>
    </recommendedName>
</protein>
<gene>
    <name evidence="9" type="ORF">JYK14_20800</name>
</gene>
<dbReference type="InterPro" id="IPR018247">
    <property type="entry name" value="EF_Hand_1_Ca_BS"/>
</dbReference>
<keyword evidence="4" id="KW-0800">Toxin</keyword>
<proteinExistence type="predicted"/>
<feature type="region of interest" description="Disordered" evidence="8">
    <location>
        <begin position="323"/>
        <end position="346"/>
    </location>
</feature>
<evidence type="ECO:0000256" key="2">
    <source>
        <dbReference type="ARBA" id="ARBA00004613"/>
    </source>
</evidence>
<accession>A0ABT1D9N9</accession>
<evidence type="ECO:0000256" key="6">
    <source>
        <dbReference type="ARBA" id="ARBA00023026"/>
    </source>
</evidence>
<evidence type="ECO:0000313" key="9">
    <source>
        <dbReference type="EMBL" id="MCO6418579.1"/>
    </source>
</evidence>
<dbReference type="Gene3D" id="2.150.10.10">
    <property type="entry name" value="Serralysin-like metalloprotease, C-terminal"/>
    <property type="match status" value="12"/>
</dbReference>
<dbReference type="InterPro" id="IPR050557">
    <property type="entry name" value="RTX_toxin/Mannuronan_C5-epim"/>
</dbReference>
<evidence type="ECO:0000313" key="10">
    <source>
        <dbReference type="Proteomes" id="UP001523392"/>
    </source>
</evidence>
<dbReference type="InterPro" id="IPR003995">
    <property type="entry name" value="RTX_toxin_determinant-A"/>
</dbReference>
<keyword evidence="6" id="KW-0843">Virulence</keyword>
<keyword evidence="5" id="KW-0677">Repeat</keyword>
<evidence type="ECO:0000256" key="5">
    <source>
        <dbReference type="ARBA" id="ARBA00022737"/>
    </source>
</evidence>